<proteinExistence type="inferred from homology"/>
<comment type="caution">
    <text evidence="2">The sequence shown here is derived from an EMBL/GenBank/DDBJ whole genome shotgun (WGS) entry which is preliminary data.</text>
</comment>
<dbReference type="STRING" id="45065.Lgee_1801"/>
<keyword evidence="3" id="KW-1185">Reference proteome</keyword>
<protein>
    <recommendedName>
        <fullName evidence="1">Putative phosphoenolpyruvate synthase regulatory protein</fullName>
        <shortName evidence="1">PEP synthase regulatory protein</shortName>
        <shortName evidence="1">PSRP</shortName>
        <ecNumber evidence="1">2.7.11.33</ecNumber>
        <ecNumber evidence="1">2.7.4.28</ecNumber>
    </recommendedName>
    <alternativeName>
        <fullName evidence="1">Pyruvate, water dikinase regulatory protein</fullName>
    </alternativeName>
</protein>
<comment type="catalytic activity">
    <reaction evidence="1">
        <text>[pyruvate, water dikinase] + ADP = [pyruvate, water dikinase]-phosphate + AMP + H(+)</text>
        <dbReference type="Rhea" id="RHEA:46020"/>
        <dbReference type="Rhea" id="RHEA-COMP:11425"/>
        <dbReference type="Rhea" id="RHEA-COMP:11426"/>
        <dbReference type="ChEBI" id="CHEBI:15378"/>
        <dbReference type="ChEBI" id="CHEBI:43176"/>
        <dbReference type="ChEBI" id="CHEBI:68546"/>
        <dbReference type="ChEBI" id="CHEBI:456215"/>
        <dbReference type="ChEBI" id="CHEBI:456216"/>
        <dbReference type="EC" id="2.7.11.33"/>
    </reaction>
</comment>
<dbReference type="HAMAP" id="MF_01062">
    <property type="entry name" value="PSRP"/>
    <property type="match status" value="1"/>
</dbReference>
<dbReference type="PANTHER" id="PTHR31756">
    <property type="entry name" value="PYRUVATE, PHOSPHATE DIKINASE REGULATORY PROTEIN 1, CHLOROPLASTIC"/>
    <property type="match status" value="1"/>
</dbReference>
<sequence>MKRYVFMVSDGTGITAETLGNSLVSQFEKVPFEKETLSYVDTLEKAEKVVEILNACYRNTGTRPIVFLTLVDRELNNCIKKSDACIFDLFNTFLLPLEEALEEKSSHTVGRTHGVQDVKTYDYRIEAINYALEHDDGIKPRGYEHADVILVGVSRCGKTPSSLYLALQFGLRVANYPFTEEDLKRHTLPDALKPWRPKLFGLTIDCERLQQIRSERRPDSKYASMEQCRIETREVESLYGREQIPYLNSTFCSIEEIATRILAITGIKRRI</sequence>
<dbReference type="InterPro" id="IPR026530">
    <property type="entry name" value="PSRP"/>
</dbReference>
<gene>
    <name evidence="2" type="ORF">Lgee_1801</name>
</gene>
<evidence type="ECO:0000313" key="2">
    <source>
        <dbReference type="EMBL" id="KTC97480.1"/>
    </source>
</evidence>
<dbReference type="Pfam" id="PF03618">
    <property type="entry name" value="Kinase-PPPase"/>
    <property type="match status" value="1"/>
</dbReference>
<dbReference type="GO" id="GO:0043531">
    <property type="term" value="F:ADP binding"/>
    <property type="evidence" value="ECO:0007669"/>
    <property type="project" value="UniProtKB-UniRule"/>
</dbReference>
<dbReference type="PATRIC" id="fig|45065.4.peg.1955"/>
<evidence type="ECO:0000313" key="3">
    <source>
        <dbReference type="Proteomes" id="UP000054785"/>
    </source>
</evidence>
<reference evidence="2 3" key="1">
    <citation type="submission" date="2015-11" db="EMBL/GenBank/DDBJ databases">
        <title>Genomic analysis of 38 Legionella species identifies large and diverse effector repertoires.</title>
        <authorList>
            <person name="Burstein D."/>
            <person name="Amaro F."/>
            <person name="Zusman T."/>
            <person name="Lifshitz Z."/>
            <person name="Cohen O."/>
            <person name="Gilbert J.A."/>
            <person name="Pupko T."/>
            <person name="Shuman H.A."/>
            <person name="Segal G."/>
        </authorList>
    </citation>
    <scope>NUCLEOTIDE SEQUENCE [LARGE SCALE GENOMIC DNA]</scope>
    <source>
        <strain evidence="2 3">ATCC 49504</strain>
    </source>
</reference>
<dbReference type="Proteomes" id="UP000054785">
    <property type="component" value="Unassembled WGS sequence"/>
</dbReference>
<keyword evidence="1" id="KW-0547">Nucleotide-binding</keyword>
<comment type="function">
    <text evidence="1">Bifunctional serine/threonine kinase and phosphorylase involved in the regulation of the phosphoenolpyruvate synthase (PEPS) by catalyzing its phosphorylation/dephosphorylation.</text>
</comment>
<dbReference type="EC" id="2.7.11.33" evidence="1"/>
<dbReference type="PANTHER" id="PTHR31756:SF3">
    <property type="entry name" value="PYRUVATE, PHOSPHATE DIKINASE REGULATORY PROTEIN 1, CHLOROPLASTIC"/>
    <property type="match status" value="1"/>
</dbReference>
<dbReference type="GO" id="GO:0004674">
    <property type="term" value="F:protein serine/threonine kinase activity"/>
    <property type="evidence" value="ECO:0007669"/>
    <property type="project" value="UniProtKB-UniRule"/>
</dbReference>
<dbReference type="GO" id="GO:0005524">
    <property type="term" value="F:ATP binding"/>
    <property type="evidence" value="ECO:0007669"/>
    <property type="project" value="InterPro"/>
</dbReference>
<keyword evidence="1" id="KW-0723">Serine/threonine-protein kinase</keyword>
<dbReference type="RefSeq" id="WP_028386471.1">
    <property type="nucleotide sequence ID" value="NZ_CAAAHN010000003.1"/>
</dbReference>
<dbReference type="OrthoDB" id="9782201at2"/>
<name>A0A0W0TPM6_9GAMM</name>
<evidence type="ECO:0000256" key="1">
    <source>
        <dbReference type="HAMAP-Rule" id="MF_01062"/>
    </source>
</evidence>
<comment type="catalytic activity">
    <reaction evidence="1">
        <text>[pyruvate, water dikinase]-phosphate + phosphate + H(+) = [pyruvate, water dikinase] + diphosphate</text>
        <dbReference type="Rhea" id="RHEA:48580"/>
        <dbReference type="Rhea" id="RHEA-COMP:11425"/>
        <dbReference type="Rhea" id="RHEA-COMP:11426"/>
        <dbReference type="ChEBI" id="CHEBI:15378"/>
        <dbReference type="ChEBI" id="CHEBI:33019"/>
        <dbReference type="ChEBI" id="CHEBI:43176"/>
        <dbReference type="ChEBI" id="CHEBI:43474"/>
        <dbReference type="ChEBI" id="CHEBI:68546"/>
        <dbReference type="EC" id="2.7.4.28"/>
    </reaction>
</comment>
<dbReference type="EMBL" id="LNYC01000070">
    <property type="protein sequence ID" value="KTC97480.1"/>
    <property type="molecule type" value="Genomic_DNA"/>
</dbReference>
<accession>A0A0W0TPM6</accession>
<dbReference type="InterPro" id="IPR005177">
    <property type="entry name" value="Kinase-pyrophosphorylase"/>
</dbReference>
<dbReference type="EC" id="2.7.4.28" evidence="1"/>
<comment type="similarity">
    <text evidence="1">Belongs to the pyruvate, phosphate/water dikinase regulatory protein family. PSRP subfamily.</text>
</comment>
<feature type="binding site" evidence="1">
    <location>
        <begin position="152"/>
        <end position="159"/>
    </location>
    <ligand>
        <name>ADP</name>
        <dbReference type="ChEBI" id="CHEBI:456216"/>
    </ligand>
</feature>
<keyword evidence="1 2" id="KW-0808">Transferase</keyword>
<dbReference type="AlphaFoldDB" id="A0A0W0TPM6"/>
<organism evidence="2 3">
    <name type="scientific">Legionella geestiana</name>
    <dbReference type="NCBI Taxonomy" id="45065"/>
    <lineage>
        <taxon>Bacteria</taxon>
        <taxon>Pseudomonadati</taxon>
        <taxon>Pseudomonadota</taxon>
        <taxon>Gammaproteobacteria</taxon>
        <taxon>Legionellales</taxon>
        <taxon>Legionellaceae</taxon>
        <taxon>Legionella</taxon>
    </lineage>
</organism>
<dbReference type="NCBIfam" id="NF003742">
    <property type="entry name" value="PRK05339.1"/>
    <property type="match status" value="1"/>
</dbReference>
<keyword evidence="1" id="KW-0418">Kinase</keyword>
<dbReference type="GO" id="GO:0016776">
    <property type="term" value="F:phosphotransferase activity, phosphate group as acceptor"/>
    <property type="evidence" value="ECO:0007669"/>
    <property type="project" value="UniProtKB-UniRule"/>
</dbReference>